<dbReference type="OrthoDB" id="6020543at2759"/>
<dbReference type="InterPro" id="IPR036508">
    <property type="entry name" value="Chitin-bd_dom_sf"/>
</dbReference>
<dbReference type="InterPro" id="IPR050328">
    <property type="entry name" value="Dev_Immune_Receptor"/>
</dbReference>
<keyword evidence="4" id="KW-0472">Membrane</keyword>
<dbReference type="GO" id="GO:0008061">
    <property type="term" value="F:chitin binding"/>
    <property type="evidence" value="ECO:0007669"/>
    <property type="project" value="InterPro"/>
</dbReference>
<dbReference type="EMBL" id="OC859142">
    <property type="protein sequence ID" value="CAD7627254.1"/>
    <property type="molecule type" value="Genomic_DNA"/>
</dbReference>
<dbReference type="Gene3D" id="2.170.140.10">
    <property type="entry name" value="Chitin binding domain"/>
    <property type="match status" value="2"/>
</dbReference>
<sequence length="380" mass="43813">MDWIRILTATDIMSIDKKTFENMKRLQYLYLSGNKISIIKSNTFHTNHILELLVLSHNPITNLEPNSFDGLTNLTELDLRDCRLNHLPQQIFDELKSLAILWLDGNLLTDLPSDVYIEKSITIRHVRYILGSLAGNSISYIGDSSFGAELNSLLKFLSLWHRNNMGNDKSMAMLILWVMNIMLKIVLVLSAVALCCAWATPAPTPVPTPTQDPVDFYCSRDGYMPYSLDTHKFYQCESIGPHKWRLTLEICPVGLVWHQELKRFQIVDEQNDTFLYSAIFLNSCIIQVTPVYLATLYTILTQIINQTTLYYITTPTPPPAPTPTQDQVDYYCTRDGYMPNLDVHKYYKCERIGPHKWRIILVPCPVGLVWHQELKRCDFE</sequence>
<evidence type="ECO:0000259" key="5">
    <source>
        <dbReference type="Pfam" id="PF01607"/>
    </source>
</evidence>
<dbReference type="PANTHER" id="PTHR24373">
    <property type="entry name" value="SLIT RELATED LEUCINE-RICH REPEAT NEURONAL PROTEIN"/>
    <property type="match status" value="1"/>
</dbReference>
<keyword evidence="1" id="KW-0433">Leucine-rich repeat</keyword>
<dbReference type="InterPro" id="IPR002557">
    <property type="entry name" value="Chitin-bd_dom"/>
</dbReference>
<keyword evidence="4" id="KW-0812">Transmembrane</keyword>
<dbReference type="Proteomes" id="UP000759131">
    <property type="component" value="Unassembled WGS sequence"/>
</dbReference>
<feature type="transmembrane region" description="Helical" evidence="4">
    <location>
        <begin position="274"/>
        <end position="300"/>
    </location>
</feature>
<evidence type="ECO:0000256" key="4">
    <source>
        <dbReference type="SAM" id="Phobius"/>
    </source>
</evidence>
<dbReference type="Pfam" id="PF01607">
    <property type="entry name" value="CBM_14"/>
    <property type="match status" value="1"/>
</dbReference>
<dbReference type="Gene3D" id="3.80.10.10">
    <property type="entry name" value="Ribonuclease Inhibitor"/>
    <property type="match status" value="1"/>
</dbReference>
<dbReference type="SUPFAM" id="SSF52058">
    <property type="entry name" value="L domain-like"/>
    <property type="match status" value="1"/>
</dbReference>
<dbReference type="InterPro" id="IPR003591">
    <property type="entry name" value="Leu-rich_rpt_typical-subtyp"/>
</dbReference>
<dbReference type="Pfam" id="PF00560">
    <property type="entry name" value="LRR_1"/>
    <property type="match status" value="1"/>
</dbReference>
<feature type="transmembrane region" description="Helical" evidence="4">
    <location>
        <begin position="174"/>
        <end position="200"/>
    </location>
</feature>
<dbReference type="AlphaFoldDB" id="A0A7R9Q055"/>
<keyword evidence="3" id="KW-0677">Repeat</keyword>
<dbReference type="GO" id="GO:0031012">
    <property type="term" value="C:extracellular matrix"/>
    <property type="evidence" value="ECO:0007669"/>
    <property type="project" value="TreeGrafter"/>
</dbReference>
<evidence type="ECO:0000256" key="2">
    <source>
        <dbReference type="ARBA" id="ARBA00022729"/>
    </source>
</evidence>
<keyword evidence="7" id="KW-1185">Reference proteome</keyword>
<keyword evidence="2" id="KW-0732">Signal</keyword>
<organism evidence="6">
    <name type="scientific">Medioppia subpectinata</name>
    <dbReference type="NCBI Taxonomy" id="1979941"/>
    <lineage>
        <taxon>Eukaryota</taxon>
        <taxon>Metazoa</taxon>
        <taxon>Ecdysozoa</taxon>
        <taxon>Arthropoda</taxon>
        <taxon>Chelicerata</taxon>
        <taxon>Arachnida</taxon>
        <taxon>Acari</taxon>
        <taxon>Acariformes</taxon>
        <taxon>Sarcoptiformes</taxon>
        <taxon>Oribatida</taxon>
        <taxon>Brachypylina</taxon>
        <taxon>Oppioidea</taxon>
        <taxon>Oppiidae</taxon>
        <taxon>Medioppia</taxon>
    </lineage>
</organism>
<dbReference type="SMART" id="SM00369">
    <property type="entry name" value="LRR_TYP"/>
    <property type="match status" value="4"/>
</dbReference>
<protein>
    <recommendedName>
        <fullName evidence="5">Chitin-binding type-2 domain-containing protein</fullName>
    </recommendedName>
</protein>
<dbReference type="PANTHER" id="PTHR24373:SF370">
    <property type="entry name" value="FISH-LIPS, ISOFORM E"/>
    <property type="match status" value="1"/>
</dbReference>
<feature type="domain" description="Chitin-binding type-2" evidence="5">
    <location>
        <begin position="332"/>
        <end position="379"/>
    </location>
</feature>
<proteinExistence type="predicted"/>
<dbReference type="EMBL" id="CAJPIZ010004567">
    <property type="protein sequence ID" value="CAG2107684.1"/>
    <property type="molecule type" value="Genomic_DNA"/>
</dbReference>
<dbReference type="InterPro" id="IPR032675">
    <property type="entry name" value="LRR_dom_sf"/>
</dbReference>
<dbReference type="InterPro" id="IPR001611">
    <property type="entry name" value="Leu-rich_rpt"/>
</dbReference>
<dbReference type="SUPFAM" id="SSF57625">
    <property type="entry name" value="Invertebrate chitin-binding proteins"/>
    <property type="match status" value="2"/>
</dbReference>
<evidence type="ECO:0000313" key="7">
    <source>
        <dbReference type="Proteomes" id="UP000759131"/>
    </source>
</evidence>
<evidence type="ECO:0000313" key="6">
    <source>
        <dbReference type="EMBL" id="CAD7627254.1"/>
    </source>
</evidence>
<reference evidence="6" key="1">
    <citation type="submission" date="2020-11" db="EMBL/GenBank/DDBJ databases">
        <authorList>
            <person name="Tran Van P."/>
        </authorList>
    </citation>
    <scope>NUCLEOTIDE SEQUENCE</scope>
</reference>
<evidence type="ECO:0000256" key="3">
    <source>
        <dbReference type="ARBA" id="ARBA00022737"/>
    </source>
</evidence>
<evidence type="ECO:0000256" key="1">
    <source>
        <dbReference type="ARBA" id="ARBA00022614"/>
    </source>
</evidence>
<keyword evidence="4" id="KW-1133">Transmembrane helix</keyword>
<dbReference type="PROSITE" id="PS51450">
    <property type="entry name" value="LRR"/>
    <property type="match status" value="1"/>
</dbReference>
<accession>A0A7R9Q055</accession>
<dbReference type="Pfam" id="PF13855">
    <property type="entry name" value="LRR_8"/>
    <property type="match status" value="1"/>
</dbReference>
<gene>
    <name evidence="6" type="ORF">OSB1V03_LOCUS7684</name>
</gene>
<name>A0A7R9Q055_9ACAR</name>
<dbReference type="GO" id="GO:0005615">
    <property type="term" value="C:extracellular space"/>
    <property type="evidence" value="ECO:0007669"/>
    <property type="project" value="TreeGrafter"/>
</dbReference>